<reference evidence="2" key="1">
    <citation type="submission" date="2020-01" db="EMBL/GenBank/DDBJ databases">
        <authorList>
            <consortium name="DOE Joint Genome Institute"/>
            <person name="Haridas S."/>
            <person name="Albert R."/>
            <person name="Binder M."/>
            <person name="Bloem J."/>
            <person name="Labutti K."/>
            <person name="Salamov A."/>
            <person name="Andreopoulos B."/>
            <person name="Baker S.E."/>
            <person name="Barry K."/>
            <person name="Bills G."/>
            <person name="Bluhm B.H."/>
            <person name="Cannon C."/>
            <person name="Castanera R."/>
            <person name="Culley D.E."/>
            <person name="Daum C."/>
            <person name="Ezra D."/>
            <person name="Gonzalez J.B."/>
            <person name="Henrissat B."/>
            <person name="Kuo A."/>
            <person name="Liang C."/>
            <person name="Lipzen A."/>
            <person name="Lutzoni F."/>
            <person name="Magnuson J."/>
            <person name="Mondo S."/>
            <person name="Nolan M."/>
            <person name="Ohm R."/>
            <person name="Pangilinan J."/>
            <person name="Park H.-J."/>
            <person name="Ramirez L."/>
            <person name="Alfaro M."/>
            <person name="Sun H."/>
            <person name="Tritt A."/>
            <person name="Yoshinaga Y."/>
            <person name="Zwiers L.-H."/>
            <person name="Turgeon B.G."/>
            <person name="Goodwin S.B."/>
            <person name="Spatafora J.W."/>
            <person name="Crous P.W."/>
            <person name="Grigoriev I.V."/>
        </authorList>
    </citation>
    <scope>NUCLEOTIDE SEQUENCE</scope>
    <source>
        <strain evidence="2">IPT5</strain>
    </source>
</reference>
<keyword evidence="3" id="KW-1185">Reference proteome</keyword>
<name>A0A6A7BKI1_9PLEO</name>
<feature type="compositionally biased region" description="Polar residues" evidence="1">
    <location>
        <begin position="147"/>
        <end position="170"/>
    </location>
</feature>
<dbReference type="EMBL" id="MU006290">
    <property type="protein sequence ID" value="KAF2855893.1"/>
    <property type="molecule type" value="Genomic_DNA"/>
</dbReference>
<feature type="region of interest" description="Disordered" evidence="1">
    <location>
        <begin position="147"/>
        <end position="182"/>
    </location>
</feature>
<feature type="region of interest" description="Disordered" evidence="1">
    <location>
        <begin position="1"/>
        <end position="56"/>
    </location>
</feature>
<proteinExistence type="predicted"/>
<protein>
    <submittedName>
        <fullName evidence="2">Uncharacterized protein</fullName>
    </submittedName>
</protein>
<dbReference type="Proteomes" id="UP000799423">
    <property type="component" value="Unassembled WGS sequence"/>
</dbReference>
<feature type="non-terminal residue" evidence="2">
    <location>
        <position position="534"/>
    </location>
</feature>
<feature type="compositionally biased region" description="Polar residues" evidence="1">
    <location>
        <begin position="289"/>
        <end position="298"/>
    </location>
</feature>
<organism evidence="2 3">
    <name type="scientific">Plenodomus tracheiphilus IPT5</name>
    <dbReference type="NCBI Taxonomy" id="1408161"/>
    <lineage>
        <taxon>Eukaryota</taxon>
        <taxon>Fungi</taxon>
        <taxon>Dikarya</taxon>
        <taxon>Ascomycota</taxon>
        <taxon>Pezizomycotina</taxon>
        <taxon>Dothideomycetes</taxon>
        <taxon>Pleosporomycetidae</taxon>
        <taxon>Pleosporales</taxon>
        <taxon>Pleosporineae</taxon>
        <taxon>Leptosphaeriaceae</taxon>
        <taxon>Plenodomus</taxon>
    </lineage>
</organism>
<evidence type="ECO:0000256" key="1">
    <source>
        <dbReference type="SAM" id="MobiDB-lite"/>
    </source>
</evidence>
<feature type="compositionally biased region" description="Basic residues" evidence="1">
    <location>
        <begin position="354"/>
        <end position="364"/>
    </location>
</feature>
<gene>
    <name evidence="2" type="ORF">T440DRAFT_360841</name>
</gene>
<dbReference type="AlphaFoldDB" id="A0A6A7BKI1"/>
<feature type="compositionally biased region" description="Polar residues" evidence="1">
    <location>
        <begin position="11"/>
        <end position="33"/>
    </location>
</feature>
<dbReference type="OrthoDB" id="3797268at2759"/>
<feature type="region of interest" description="Disordered" evidence="1">
    <location>
        <begin position="343"/>
        <end position="384"/>
    </location>
</feature>
<feature type="compositionally biased region" description="Pro residues" evidence="1">
    <location>
        <begin position="366"/>
        <end position="379"/>
    </location>
</feature>
<evidence type="ECO:0000313" key="3">
    <source>
        <dbReference type="Proteomes" id="UP000799423"/>
    </source>
</evidence>
<evidence type="ECO:0000313" key="2">
    <source>
        <dbReference type="EMBL" id="KAF2855893.1"/>
    </source>
</evidence>
<accession>A0A6A7BKI1</accession>
<sequence>MEPTPNRHQMPMQQQQHLVTQTLDDTAQRQSAPRPSAHFHVGQHEAGADVPMHGISPSNNPSLNFISVPAPRPYQYAPIGDVGRPLTPPRQYDEEYSPLYQQNAHYHQYDQYGALPAPTPHRPSDYRLQSQYTSDYLPAHCAPQDWNESTALPTRSPSFAGLLQSQTGSTHAAPQAAPPPPLRPPVQEWPTHNLAFHHAQPIRISNKPNSSLSLEEEIRRKQEIYREKGARKRQRVQEQQQNTDAMLAQRAAYAEMHRSSTSRPSTKRKKHKTNNMIQDLVAPLPISHLRQSPPSFYSSGAEYPSSPYSVGAPQQVAHDTSAAFYNPEMHHTDFPNIEQQFQLNSSPQPLLSHSKQRQPKRSKSSHPPPQPHPPLPPRPNYDAQPQEITNIYEDYKWSITLYTLDPSQNFPYAQSFLDALITTTFPSQPHNYKWASHSTRGFIEHGTRFSLLVLHNAANPFTWGSAPESTTTIGVYGRYWYLHEDIHWITFAPGLADVLGVAQQQGIIAVARKWECDMPAREKRFHRAYWRAAR</sequence>
<feature type="region of interest" description="Disordered" evidence="1">
    <location>
        <begin position="250"/>
        <end position="313"/>
    </location>
</feature>